<comment type="caution">
    <text evidence="2">The sequence shown here is derived from an EMBL/GenBank/DDBJ whole genome shotgun (WGS) entry which is preliminary data.</text>
</comment>
<dbReference type="Proteomes" id="UP000281340">
    <property type="component" value="Unassembled WGS sequence"/>
</dbReference>
<reference evidence="3 5" key="1">
    <citation type="submission" date="2018-07" db="EMBL/GenBank/DDBJ databases">
        <title>Whole Genome Sequence Analysis of Avian Pathogenic E. coli - An Australian Perspective.</title>
        <authorList>
            <person name="Cummins M.L."/>
            <person name="Reid C.J."/>
            <person name="Roy Chowdhury P."/>
            <person name="Bushell R."/>
            <person name="Esbert N."/>
            <person name="Tivendale K.A."/>
            <person name="Noormohammadi A.H."/>
            <person name="Islam S."/>
            <person name="Marenda M.S."/>
            <person name="Browning G.F."/>
            <person name="Markham P.F."/>
            <person name="Djordjevic S.P."/>
        </authorList>
    </citation>
    <scope>NUCLEOTIDE SEQUENCE [LARGE SCALE GENOMIC DNA]</scope>
    <source>
        <strain evidence="3 5">AVC211</strain>
    </source>
</reference>
<evidence type="ECO:0000313" key="2">
    <source>
        <dbReference type="EMBL" id="EFD6887630.1"/>
    </source>
</evidence>
<evidence type="ECO:0000313" key="4">
    <source>
        <dbReference type="EMBL" id="RLY56988.1"/>
    </source>
</evidence>
<evidence type="ECO:0000313" key="1">
    <source>
        <dbReference type="EMBL" id="EAC1534466.1"/>
    </source>
</evidence>
<reference evidence="4 6" key="2">
    <citation type="submission" date="2018-10" db="EMBL/GenBank/DDBJ databases">
        <title>Comparison of Escherichia coli isolates recovered from retail chicken and from chicken fecal samples by antimicrobial susceptibility test and whole genome sequencing.</title>
        <authorList>
            <person name="Tang B."/>
            <person name="Ma Y."/>
            <person name="He X."/>
            <person name="Cao L."/>
            <person name="Xia X."/>
            <person name="Yang H."/>
        </authorList>
    </citation>
    <scope>NUCLEOTIDE SEQUENCE [LARGE SCALE GENOMIC DNA]</scope>
    <source>
        <strain evidence="4 6">CMJH98b</strain>
    </source>
</reference>
<dbReference type="Proteomes" id="UP000382540">
    <property type="component" value="Unassembled WGS sequence"/>
</dbReference>
<organism evidence="2 8">
    <name type="scientific">Escherichia coli</name>
    <dbReference type="NCBI Taxonomy" id="562"/>
    <lineage>
        <taxon>Bacteria</taxon>
        <taxon>Pseudomonadati</taxon>
        <taxon>Pseudomonadota</taxon>
        <taxon>Gammaproteobacteria</taxon>
        <taxon>Enterobacterales</taxon>
        <taxon>Enterobacteriaceae</taxon>
        <taxon>Escherichia</taxon>
    </lineage>
</organism>
<name>A0A244A3T3_ECOLX</name>
<evidence type="ECO:0000313" key="7">
    <source>
        <dbReference type="Proteomes" id="UP000382540"/>
    </source>
</evidence>
<dbReference type="AlphaFoldDB" id="A0A244A3T3"/>
<dbReference type="Proteomes" id="UP000531962">
    <property type="component" value="Unassembled WGS sequence"/>
</dbReference>
<dbReference type="EMBL" id="RDDM01000108">
    <property type="protein sequence ID" value="RLY56988.1"/>
    <property type="molecule type" value="Genomic_DNA"/>
</dbReference>
<evidence type="ECO:0000313" key="5">
    <source>
        <dbReference type="Proteomes" id="UP000253687"/>
    </source>
</evidence>
<dbReference type="EMBL" id="AAAGZE010000072">
    <property type="protein sequence ID" value="EAC1534466.1"/>
    <property type="molecule type" value="Genomic_DNA"/>
</dbReference>
<evidence type="ECO:0000313" key="3">
    <source>
        <dbReference type="EMBL" id="RDA36157.1"/>
    </source>
</evidence>
<sequence length="46" mass="4947">MYGQTIGGSQDLNVSLLSAFWQCNLDKAGIKKIEASRSGRNESGSK</sequence>
<dbReference type="Proteomes" id="UP000253687">
    <property type="component" value="Unassembled WGS sequence"/>
</dbReference>
<gene>
    <name evidence="1" type="ORF">D9J61_20955</name>
    <name evidence="3" type="ORF">DTL43_18090</name>
    <name evidence="4" type="ORF">EAI46_14765</name>
    <name evidence="2" type="ORF">FZU14_26425</name>
</gene>
<dbReference type="EMBL" id="QOGZ01000022">
    <property type="protein sequence ID" value="RDA36157.1"/>
    <property type="molecule type" value="Genomic_DNA"/>
</dbReference>
<proteinExistence type="predicted"/>
<protein>
    <submittedName>
        <fullName evidence="2">Rz1 lytic protein</fullName>
    </submittedName>
</protein>
<evidence type="ECO:0000313" key="8">
    <source>
        <dbReference type="Proteomes" id="UP000531962"/>
    </source>
</evidence>
<dbReference type="EMBL" id="AASKVF010000072">
    <property type="protein sequence ID" value="EFD6887630.1"/>
    <property type="molecule type" value="Genomic_DNA"/>
</dbReference>
<accession>A0A244A3T3</accession>
<evidence type="ECO:0000313" key="6">
    <source>
        <dbReference type="Proteomes" id="UP000281340"/>
    </source>
</evidence>
<reference evidence="2 8" key="3">
    <citation type="submission" date="2019-08" db="EMBL/GenBank/DDBJ databases">
        <authorList>
            <consortium name="NARMS: The National Antimicrobial Resistance Monitoring System"/>
        </authorList>
    </citation>
    <scope>NUCLEOTIDE SEQUENCE [LARGE SCALE GENOMIC DNA]</scope>
    <source>
        <strain evidence="2 8">19MD07CB01-EC</strain>
        <strain evidence="1 7">CVM N17EC1330</strain>
    </source>
</reference>